<keyword evidence="1" id="KW-1133">Transmembrane helix</keyword>
<dbReference type="EMBL" id="JH767282">
    <property type="protein sequence ID" value="EQC25390.1"/>
    <property type="molecule type" value="Genomic_DNA"/>
</dbReference>
<proteinExistence type="predicted"/>
<dbReference type="OMA" id="CLCYYPL"/>
<keyword evidence="1" id="KW-0812">Transmembrane</keyword>
<sequence>MWAALMMGLSTTVPGEMRLASDFVWVVLWLGFDCLLAKSMAFNMKVLGQQVAAVATSFTNVEITPAHRKLRLFKDLESCLCYYPLIVFTVCIGLSQLPLMLTNLAPVALEVLFLGLWVRLGFILRCRPVRPVIFALQPPSVIAVAPVPPSDAAITLIRGPTNTMSLGTSIRTIGNTPQDAGLSVHDDASEK</sequence>
<organism evidence="2 3">
    <name type="scientific">Saprolegnia diclina (strain VS20)</name>
    <dbReference type="NCBI Taxonomy" id="1156394"/>
    <lineage>
        <taxon>Eukaryota</taxon>
        <taxon>Sar</taxon>
        <taxon>Stramenopiles</taxon>
        <taxon>Oomycota</taxon>
        <taxon>Saprolegniomycetes</taxon>
        <taxon>Saprolegniales</taxon>
        <taxon>Saprolegniaceae</taxon>
        <taxon>Saprolegnia</taxon>
    </lineage>
</organism>
<dbReference type="Proteomes" id="UP000030762">
    <property type="component" value="Unassembled WGS sequence"/>
</dbReference>
<feature type="transmembrane region" description="Helical" evidence="1">
    <location>
        <begin position="79"/>
        <end position="98"/>
    </location>
</feature>
<dbReference type="AlphaFoldDB" id="T0PWI4"/>
<evidence type="ECO:0000313" key="3">
    <source>
        <dbReference type="Proteomes" id="UP000030762"/>
    </source>
</evidence>
<accession>T0PWI4</accession>
<name>T0PWI4_SAPDV</name>
<keyword evidence="1" id="KW-0472">Membrane</keyword>
<feature type="transmembrane region" description="Helical" evidence="1">
    <location>
        <begin position="104"/>
        <end position="124"/>
    </location>
</feature>
<gene>
    <name evidence="2" type="ORF">SDRG_16753</name>
</gene>
<protein>
    <submittedName>
        <fullName evidence="2">Uncharacterized protein</fullName>
    </submittedName>
</protein>
<evidence type="ECO:0000256" key="1">
    <source>
        <dbReference type="SAM" id="Phobius"/>
    </source>
</evidence>
<dbReference type="RefSeq" id="XP_008621192.1">
    <property type="nucleotide sequence ID" value="XM_008622970.1"/>
</dbReference>
<dbReference type="InParanoid" id="T0PWI4"/>
<feature type="transmembrane region" description="Helical" evidence="1">
    <location>
        <begin position="20"/>
        <end position="37"/>
    </location>
</feature>
<reference evidence="2 3" key="1">
    <citation type="submission" date="2012-04" db="EMBL/GenBank/DDBJ databases">
        <title>The Genome Sequence of Saprolegnia declina VS20.</title>
        <authorList>
            <consortium name="The Broad Institute Genome Sequencing Platform"/>
            <person name="Russ C."/>
            <person name="Nusbaum C."/>
            <person name="Tyler B."/>
            <person name="van West P."/>
            <person name="Dieguez-Uribeondo J."/>
            <person name="de Bruijn I."/>
            <person name="Tripathy S."/>
            <person name="Jiang R."/>
            <person name="Young S.K."/>
            <person name="Zeng Q."/>
            <person name="Gargeya S."/>
            <person name="Fitzgerald M."/>
            <person name="Haas B."/>
            <person name="Abouelleil A."/>
            <person name="Alvarado L."/>
            <person name="Arachchi H.M."/>
            <person name="Berlin A."/>
            <person name="Chapman S.B."/>
            <person name="Goldberg J."/>
            <person name="Griggs A."/>
            <person name="Gujja S."/>
            <person name="Hansen M."/>
            <person name="Howarth C."/>
            <person name="Imamovic A."/>
            <person name="Larimer J."/>
            <person name="McCowen C."/>
            <person name="Montmayeur A."/>
            <person name="Murphy C."/>
            <person name="Neiman D."/>
            <person name="Pearson M."/>
            <person name="Priest M."/>
            <person name="Roberts A."/>
            <person name="Saif S."/>
            <person name="Shea T."/>
            <person name="Sisk P."/>
            <person name="Sykes S."/>
            <person name="Wortman J."/>
            <person name="Nusbaum C."/>
            <person name="Birren B."/>
        </authorList>
    </citation>
    <scope>NUCLEOTIDE SEQUENCE [LARGE SCALE GENOMIC DNA]</scope>
    <source>
        <strain evidence="2 3">VS20</strain>
    </source>
</reference>
<dbReference type="VEuPathDB" id="FungiDB:SDRG_16753"/>
<evidence type="ECO:0000313" key="2">
    <source>
        <dbReference type="EMBL" id="EQC25390.1"/>
    </source>
</evidence>
<dbReference type="GeneID" id="19957480"/>
<dbReference type="OrthoDB" id="10366531at2759"/>
<keyword evidence="3" id="KW-1185">Reference proteome</keyword>